<comment type="caution">
    <text evidence="2">The sequence shown here is derived from an EMBL/GenBank/DDBJ whole genome shotgun (WGS) entry which is preliminary data.</text>
</comment>
<accession>A0A0C1D452</accession>
<reference evidence="2 3" key="1">
    <citation type="submission" date="2014-10" db="EMBL/GenBank/DDBJ databases">
        <title>Kaistella jeonii genome.</title>
        <authorList>
            <person name="Clayton J.T."/>
            <person name="Newman J.D."/>
        </authorList>
    </citation>
    <scope>NUCLEOTIDE SEQUENCE [LARGE SCALE GENOMIC DNA]</scope>
    <source>
        <strain evidence="2 3">DSM 17048</strain>
    </source>
</reference>
<keyword evidence="3" id="KW-1185">Reference proteome</keyword>
<keyword evidence="1" id="KW-0732">Signal</keyword>
<dbReference type="AlphaFoldDB" id="A0A0C1D452"/>
<dbReference type="RefSeq" id="WP_039352980.1">
    <property type="nucleotide sequence ID" value="NZ_JSYL01000007.1"/>
</dbReference>
<organism evidence="2 3">
    <name type="scientific">Kaistella jeonii</name>
    <dbReference type="NCBI Taxonomy" id="266749"/>
    <lineage>
        <taxon>Bacteria</taxon>
        <taxon>Pseudomonadati</taxon>
        <taxon>Bacteroidota</taxon>
        <taxon>Flavobacteriia</taxon>
        <taxon>Flavobacteriales</taxon>
        <taxon>Weeksellaceae</taxon>
        <taxon>Chryseobacterium group</taxon>
        <taxon>Kaistella</taxon>
    </lineage>
</organism>
<proteinExistence type="predicted"/>
<name>A0A0C1D452_9FLAO</name>
<dbReference type="STRING" id="266749.SAMN05421876_10959"/>
<feature type="signal peptide" evidence="1">
    <location>
        <begin position="1"/>
        <end position="18"/>
    </location>
</feature>
<dbReference type="OrthoDB" id="1441261at2"/>
<sequence>MKKIFIIFYLIFSCSVFCQEKLSSNEIYFQNNLAHKISDNNLFSGTVEDFKKSHISYSAEYLDGFLTNESFYYNFQKKLNKDIRYKKIYYSNNLKVKEETFLSTAEKNSTTEFDENGKKKIYEFLKDGKVVFSQNFLNGKLNGKLFNIDKKGDSCISYYSNGKMISTNFKK</sequence>
<gene>
    <name evidence="2" type="ORF">OA86_11035</name>
</gene>
<evidence type="ECO:0000256" key="1">
    <source>
        <dbReference type="SAM" id="SignalP"/>
    </source>
</evidence>
<protein>
    <recommendedName>
        <fullName evidence="4">Toxin-antitoxin system YwqK family antitoxin</fullName>
    </recommendedName>
</protein>
<dbReference type="Proteomes" id="UP000031473">
    <property type="component" value="Unassembled WGS sequence"/>
</dbReference>
<evidence type="ECO:0008006" key="4">
    <source>
        <dbReference type="Google" id="ProtNLM"/>
    </source>
</evidence>
<evidence type="ECO:0000313" key="3">
    <source>
        <dbReference type="Proteomes" id="UP000031473"/>
    </source>
</evidence>
<evidence type="ECO:0000313" key="2">
    <source>
        <dbReference type="EMBL" id="KIA88550.1"/>
    </source>
</evidence>
<dbReference type="EMBL" id="JSYL01000007">
    <property type="protein sequence ID" value="KIA88550.1"/>
    <property type="molecule type" value="Genomic_DNA"/>
</dbReference>
<feature type="chain" id="PRO_5002148235" description="Toxin-antitoxin system YwqK family antitoxin" evidence="1">
    <location>
        <begin position="19"/>
        <end position="171"/>
    </location>
</feature>